<dbReference type="EMBL" id="JANBQB010001269">
    <property type="protein sequence ID" value="KAJ1971725.1"/>
    <property type="molecule type" value="Genomic_DNA"/>
</dbReference>
<proteinExistence type="inferred from homology"/>
<name>A0A9W8E6Y7_9FUNG</name>
<keyword evidence="2 4" id="KW-0808">Transferase</keyword>
<dbReference type="Pfam" id="PF03770">
    <property type="entry name" value="IPK"/>
    <property type="match status" value="1"/>
</dbReference>
<dbReference type="PANTHER" id="PTHR12400:SF103">
    <property type="entry name" value="INOSITOL POLYPHOSPHATE MULTIKINASE"/>
    <property type="match status" value="1"/>
</dbReference>
<feature type="compositionally biased region" description="Polar residues" evidence="5">
    <location>
        <begin position="314"/>
        <end position="331"/>
    </location>
</feature>
<keyword evidence="7" id="KW-1185">Reference proteome</keyword>
<dbReference type="GO" id="GO:0008440">
    <property type="term" value="F:inositol-1,4,5-trisphosphate 3-kinase activity"/>
    <property type="evidence" value="ECO:0007669"/>
    <property type="project" value="TreeGrafter"/>
</dbReference>
<evidence type="ECO:0000313" key="7">
    <source>
        <dbReference type="Proteomes" id="UP001151582"/>
    </source>
</evidence>
<evidence type="ECO:0000256" key="4">
    <source>
        <dbReference type="RuleBase" id="RU363090"/>
    </source>
</evidence>
<sequence length="394" mass="44167">MIAGSDCRLHAPTRPTRDPFSTEARPMEPRPLEHQVAGHDGVMTVDGGELIVKPCSETEKDFYEQTVAHPEFQLFMPHYFGMLNLSEDQSFAQDMLIDNSEHDHTMTTHGTASEAPIPPSSHPPAPGADLTATQELSVQRAVCIENLLYGFSKPCIMDVKMGTRLYDDNATEAKRNHMIAKANESTSGSLGICIAGIKVFDEVQKEYIQYDRSFGYQLTDDTIDKGFCAFLPRHMNSGYREFLLKEFTLVLKEMCQMVKSQNVRLYGTSLLFVYEGDAERRERILAEDNDDKSDEDIDNGESEAQPTVKPQDPSPQSTRPDSSQLVDSSVASDPETEMSMEDDDSDDEDDENDKMLYDLRIIDFSHASWSPGLGRDEGFLVGLKNVQAILQRIL</sequence>
<dbReference type="EC" id="2.7.-.-" evidence="4"/>
<feature type="compositionally biased region" description="Pro residues" evidence="5">
    <location>
        <begin position="116"/>
        <end position="126"/>
    </location>
</feature>
<dbReference type="Proteomes" id="UP001151582">
    <property type="component" value="Unassembled WGS sequence"/>
</dbReference>
<feature type="compositionally biased region" description="Acidic residues" evidence="5">
    <location>
        <begin position="334"/>
        <end position="351"/>
    </location>
</feature>
<evidence type="ECO:0000256" key="3">
    <source>
        <dbReference type="ARBA" id="ARBA00022777"/>
    </source>
</evidence>
<feature type="region of interest" description="Disordered" evidence="5">
    <location>
        <begin position="285"/>
        <end position="351"/>
    </location>
</feature>
<feature type="compositionally biased region" description="Acidic residues" evidence="5">
    <location>
        <begin position="287"/>
        <end position="301"/>
    </location>
</feature>
<dbReference type="GO" id="GO:0032958">
    <property type="term" value="P:inositol phosphate biosynthetic process"/>
    <property type="evidence" value="ECO:0007669"/>
    <property type="project" value="InterPro"/>
</dbReference>
<dbReference type="SUPFAM" id="SSF56104">
    <property type="entry name" value="SAICAR synthase-like"/>
    <property type="match status" value="1"/>
</dbReference>
<comment type="similarity">
    <text evidence="1 4">Belongs to the inositol phosphokinase (IPK) family.</text>
</comment>
<dbReference type="InterPro" id="IPR005522">
    <property type="entry name" value="IPK"/>
</dbReference>
<evidence type="ECO:0000313" key="6">
    <source>
        <dbReference type="EMBL" id="KAJ1971725.1"/>
    </source>
</evidence>
<dbReference type="InterPro" id="IPR038286">
    <property type="entry name" value="IPK_sf"/>
</dbReference>
<keyword evidence="3 4" id="KW-0418">Kinase</keyword>
<dbReference type="OrthoDB" id="338650at2759"/>
<reference evidence="6" key="1">
    <citation type="submission" date="2022-07" db="EMBL/GenBank/DDBJ databases">
        <title>Phylogenomic reconstructions and comparative analyses of Kickxellomycotina fungi.</title>
        <authorList>
            <person name="Reynolds N.K."/>
            <person name="Stajich J.E."/>
            <person name="Barry K."/>
            <person name="Grigoriev I.V."/>
            <person name="Crous P."/>
            <person name="Smith M.E."/>
        </authorList>
    </citation>
    <scope>NUCLEOTIDE SEQUENCE</scope>
    <source>
        <strain evidence="6">RSA 567</strain>
    </source>
</reference>
<comment type="caution">
    <text evidence="6">The sequence shown here is derived from an EMBL/GenBank/DDBJ whole genome shotgun (WGS) entry which is preliminary data.</text>
</comment>
<accession>A0A9W8E6Y7</accession>
<dbReference type="Gene3D" id="3.30.470.160">
    <property type="entry name" value="Inositol polyphosphate kinase"/>
    <property type="match status" value="1"/>
</dbReference>
<evidence type="ECO:0000256" key="2">
    <source>
        <dbReference type="ARBA" id="ARBA00022679"/>
    </source>
</evidence>
<dbReference type="GO" id="GO:0000824">
    <property type="term" value="F:inositol-1,4,5,6-tetrakisphosphate 3-kinase activity"/>
    <property type="evidence" value="ECO:0007669"/>
    <property type="project" value="TreeGrafter"/>
</dbReference>
<evidence type="ECO:0000256" key="1">
    <source>
        <dbReference type="ARBA" id="ARBA00007374"/>
    </source>
</evidence>
<dbReference type="GO" id="GO:0005737">
    <property type="term" value="C:cytoplasm"/>
    <property type="evidence" value="ECO:0007669"/>
    <property type="project" value="TreeGrafter"/>
</dbReference>
<evidence type="ECO:0000256" key="5">
    <source>
        <dbReference type="SAM" id="MobiDB-lite"/>
    </source>
</evidence>
<dbReference type="AlphaFoldDB" id="A0A9W8E6Y7"/>
<organism evidence="6 7">
    <name type="scientific">Dimargaris verticillata</name>
    <dbReference type="NCBI Taxonomy" id="2761393"/>
    <lineage>
        <taxon>Eukaryota</taxon>
        <taxon>Fungi</taxon>
        <taxon>Fungi incertae sedis</taxon>
        <taxon>Zoopagomycota</taxon>
        <taxon>Kickxellomycotina</taxon>
        <taxon>Dimargaritomycetes</taxon>
        <taxon>Dimargaritales</taxon>
        <taxon>Dimargaritaceae</taxon>
        <taxon>Dimargaris</taxon>
    </lineage>
</organism>
<gene>
    <name evidence="6" type="ORF">H4R34_005644</name>
</gene>
<feature type="region of interest" description="Disordered" evidence="5">
    <location>
        <begin position="103"/>
        <end position="129"/>
    </location>
</feature>
<protein>
    <recommendedName>
        <fullName evidence="4">Kinase</fullName>
        <ecNumber evidence="4">2.7.-.-</ecNumber>
    </recommendedName>
</protein>
<dbReference type="GO" id="GO:0005634">
    <property type="term" value="C:nucleus"/>
    <property type="evidence" value="ECO:0007669"/>
    <property type="project" value="TreeGrafter"/>
</dbReference>
<dbReference type="GO" id="GO:0046854">
    <property type="term" value="P:phosphatidylinositol phosphate biosynthetic process"/>
    <property type="evidence" value="ECO:0007669"/>
    <property type="project" value="TreeGrafter"/>
</dbReference>
<dbReference type="PANTHER" id="PTHR12400">
    <property type="entry name" value="INOSITOL POLYPHOSPHATE KINASE"/>
    <property type="match status" value="1"/>
</dbReference>
<feature type="region of interest" description="Disordered" evidence="5">
    <location>
        <begin position="1"/>
        <end position="29"/>
    </location>
</feature>